<keyword evidence="2" id="KW-1185">Reference proteome</keyword>
<organism evidence="1 2">
    <name type="scientific">Nocardioides cavernaquae</name>
    <dbReference type="NCBI Taxonomy" id="2321396"/>
    <lineage>
        <taxon>Bacteria</taxon>
        <taxon>Bacillati</taxon>
        <taxon>Actinomycetota</taxon>
        <taxon>Actinomycetes</taxon>
        <taxon>Propionibacteriales</taxon>
        <taxon>Nocardioidaceae</taxon>
        <taxon>Nocardioides</taxon>
    </lineage>
</organism>
<protein>
    <submittedName>
        <fullName evidence="1">Uncharacterized protein</fullName>
    </submittedName>
</protein>
<dbReference type="AlphaFoldDB" id="A0A3A5HCT8"/>
<dbReference type="RefSeq" id="WP_120059723.1">
    <property type="nucleotide sequence ID" value="NZ_QYRP01000002.1"/>
</dbReference>
<dbReference type="EMBL" id="QYRP01000002">
    <property type="protein sequence ID" value="RJS45824.1"/>
    <property type="molecule type" value="Genomic_DNA"/>
</dbReference>
<dbReference type="OrthoDB" id="3788035at2"/>
<evidence type="ECO:0000313" key="2">
    <source>
        <dbReference type="Proteomes" id="UP000276542"/>
    </source>
</evidence>
<gene>
    <name evidence="1" type="ORF">D4739_06010</name>
</gene>
<proteinExistence type="predicted"/>
<evidence type="ECO:0000313" key="1">
    <source>
        <dbReference type="EMBL" id="RJS45824.1"/>
    </source>
</evidence>
<sequence length="107" mass="11484">MAQLKGKDLVDLVDQWAPQIEKSLNQIATKGPKMLNKGRKIAKEKGASVPKKSTEPKPLGGNVKKLIALGGLAALAYMGIRRLLGGGSDWQAPVIDEVEELQDPVID</sequence>
<reference evidence="2" key="1">
    <citation type="submission" date="2018-09" db="EMBL/GenBank/DDBJ databases">
        <authorList>
            <person name="Zhu H."/>
        </authorList>
    </citation>
    <scope>NUCLEOTIDE SEQUENCE [LARGE SCALE GENOMIC DNA]</scope>
    <source>
        <strain evidence="2">K1W22B-1</strain>
    </source>
</reference>
<name>A0A3A5HCT8_9ACTN</name>
<comment type="caution">
    <text evidence="1">The sequence shown here is derived from an EMBL/GenBank/DDBJ whole genome shotgun (WGS) entry which is preliminary data.</text>
</comment>
<dbReference type="Proteomes" id="UP000276542">
    <property type="component" value="Unassembled WGS sequence"/>
</dbReference>
<accession>A0A3A5HCT8</accession>